<reference evidence="2" key="1">
    <citation type="submission" date="2020-05" db="EMBL/GenBank/DDBJ databases">
        <title>Phylogenomic resolution of chytrid fungi.</title>
        <authorList>
            <person name="Stajich J.E."/>
            <person name="Amses K."/>
            <person name="Simmons R."/>
            <person name="Seto K."/>
            <person name="Myers J."/>
            <person name="Bonds A."/>
            <person name="Quandt C.A."/>
            <person name="Barry K."/>
            <person name="Liu P."/>
            <person name="Grigoriev I."/>
            <person name="Longcore J.E."/>
            <person name="James T.Y."/>
        </authorList>
    </citation>
    <scope>NUCLEOTIDE SEQUENCE</scope>
    <source>
        <strain evidence="2">JEL0379</strain>
    </source>
</reference>
<gene>
    <name evidence="2" type="ORF">HDU87_000976</name>
</gene>
<dbReference type="AlphaFoldDB" id="A0AAD5TBT2"/>
<dbReference type="EMBL" id="JADGJQ010000118">
    <property type="protein sequence ID" value="KAJ3168690.1"/>
    <property type="molecule type" value="Genomic_DNA"/>
</dbReference>
<dbReference type="InterPro" id="IPR009737">
    <property type="entry name" value="Aim32/Apd1-like"/>
</dbReference>
<evidence type="ECO:0000313" key="2">
    <source>
        <dbReference type="EMBL" id="KAJ3168690.1"/>
    </source>
</evidence>
<dbReference type="PANTHER" id="PTHR31902:SF14">
    <property type="entry name" value="ACTIN PATCHES DISTAL PROTEIN 1"/>
    <property type="match status" value="1"/>
</dbReference>
<name>A0AAD5TBT2_9FUNG</name>
<comment type="caution">
    <text evidence="2">The sequence shown here is derived from an EMBL/GenBank/DDBJ whole genome shotgun (WGS) entry which is preliminary data.</text>
</comment>
<feature type="compositionally biased region" description="Low complexity" evidence="1">
    <location>
        <begin position="120"/>
        <end position="140"/>
    </location>
</feature>
<accession>A0AAD5TBT2</accession>
<feature type="region of interest" description="Disordered" evidence="1">
    <location>
        <begin position="120"/>
        <end position="142"/>
    </location>
</feature>
<dbReference type="PANTHER" id="PTHR31902">
    <property type="entry name" value="ACTIN PATCHES DISTAL PROTEIN 1"/>
    <property type="match status" value="1"/>
</dbReference>
<dbReference type="Pfam" id="PF06999">
    <property type="entry name" value="Suc_Fer-like"/>
    <property type="match status" value="1"/>
</dbReference>
<evidence type="ECO:0000313" key="3">
    <source>
        <dbReference type="Proteomes" id="UP001212152"/>
    </source>
</evidence>
<proteinExistence type="predicted"/>
<keyword evidence="3" id="KW-1185">Reference proteome</keyword>
<dbReference type="Gene3D" id="3.40.30.10">
    <property type="entry name" value="Glutaredoxin"/>
    <property type="match status" value="1"/>
</dbReference>
<sequence>MAFIKNVVSLFSPAASTDPFPDSVPFTDTDPCAACADPCTAHPQLPAYLAKKIEKGPLVGTAGKPYKRHIMVVEGSGRSWPERLENTDGTSGITPIIGELAAQVGERVGYRTIVTAAESFGSENSNSSSSSSSTTATSAAPRDGTHTQLMLFPDLLRIPNVTAQTAAELVPALLEHGTVPPTFAPTAMRGKAWIFVCTHKKRDKRCGVAGPMLVDEFRKAVAQMKLEGEVEVYGCSHFGGHKFAGNIIIYHRNPAVDGNWYGRVKTCHVRPILETTINEGKVFKELWRGAMQRDDAIADQNRAKVLAGDW</sequence>
<dbReference type="InterPro" id="IPR036249">
    <property type="entry name" value="Thioredoxin-like_sf"/>
</dbReference>
<organism evidence="2 3">
    <name type="scientific">Geranomyces variabilis</name>
    <dbReference type="NCBI Taxonomy" id="109894"/>
    <lineage>
        <taxon>Eukaryota</taxon>
        <taxon>Fungi</taxon>
        <taxon>Fungi incertae sedis</taxon>
        <taxon>Chytridiomycota</taxon>
        <taxon>Chytridiomycota incertae sedis</taxon>
        <taxon>Chytridiomycetes</taxon>
        <taxon>Spizellomycetales</taxon>
        <taxon>Powellomycetaceae</taxon>
        <taxon>Geranomyces</taxon>
    </lineage>
</organism>
<protein>
    <submittedName>
        <fullName evidence="2">Uncharacterized protein</fullName>
    </submittedName>
</protein>
<evidence type="ECO:0000256" key="1">
    <source>
        <dbReference type="SAM" id="MobiDB-lite"/>
    </source>
</evidence>
<dbReference type="Proteomes" id="UP001212152">
    <property type="component" value="Unassembled WGS sequence"/>
</dbReference>
<dbReference type="CDD" id="cd03062">
    <property type="entry name" value="TRX_Fd_Sucrase"/>
    <property type="match status" value="1"/>
</dbReference>
<dbReference type="SUPFAM" id="SSF52833">
    <property type="entry name" value="Thioredoxin-like"/>
    <property type="match status" value="1"/>
</dbReference>